<evidence type="ECO:0000313" key="2">
    <source>
        <dbReference type="Proteomes" id="UP000663879"/>
    </source>
</evidence>
<comment type="caution">
    <text evidence="1">The sequence shown here is derived from an EMBL/GenBank/DDBJ whole genome shotgun (WGS) entry which is preliminary data.</text>
</comment>
<proteinExistence type="predicted"/>
<protein>
    <submittedName>
        <fullName evidence="1">Uncharacterized protein</fullName>
    </submittedName>
</protein>
<keyword evidence="2" id="KW-1185">Reference proteome</keyword>
<accession>A0A813XRV9</accession>
<dbReference type="AlphaFoldDB" id="A0A813XRV9"/>
<reference evidence="1" key="1">
    <citation type="submission" date="2021-02" db="EMBL/GenBank/DDBJ databases">
        <authorList>
            <person name="Nowell W R."/>
        </authorList>
    </citation>
    <scope>NUCLEOTIDE SEQUENCE</scope>
    <source>
        <strain evidence="1">Ploen Becks lab</strain>
    </source>
</reference>
<dbReference type="EMBL" id="CAJNOC010001598">
    <property type="protein sequence ID" value="CAF0877264.1"/>
    <property type="molecule type" value="Genomic_DNA"/>
</dbReference>
<sequence>MPTILLIPYVANNLKLVINLNESTKRLKRNSSSVHFYLKKNSKRKVKVERLKWIKFNNNIIRSRSKLVHLYFNVLTQTVG</sequence>
<gene>
    <name evidence="1" type="ORF">OXX778_LOCUS10232</name>
</gene>
<name>A0A813XRV9_9BILA</name>
<organism evidence="1 2">
    <name type="scientific">Brachionus calyciflorus</name>
    <dbReference type="NCBI Taxonomy" id="104777"/>
    <lineage>
        <taxon>Eukaryota</taxon>
        <taxon>Metazoa</taxon>
        <taxon>Spiralia</taxon>
        <taxon>Gnathifera</taxon>
        <taxon>Rotifera</taxon>
        <taxon>Eurotatoria</taxon>
        <taxon>Monogononta</taxon>
        <taxon>Pseudotrocha</taxon>
        <taxon>Ploima</taxon>
        <taxon>Brachionidae</taxon>
        <taxon>Brachionus</taxon>
    </lineage>
</organism>
<dbReference type="Proteomes" id="UP000663879">
    <property type="component" value="Unassembled WGS sequence"/>
</dbReference>
<evidence type="ECO:0000313" key="1">
    <source>
        <dbReference type="EMBL" id="CAF0877264.1"/>
    </source>
</evidence>